<dbReference type="AlphaFoldDB" id="A0A6J4HPD3"/>
<feature type="non-terminal residue" evidence="1">
    <location>
        <position position="1"/>
    </location>
</feature>
<accession>A0A6J4HPD3</accession>
<gene>
    <name evidence="1" type="ORF">AVDCRST_MAG41-787</name>
</gene>
<dbReference type="EMBL" id="CADCTP010000084">
    <property type="protein sequence ID" value="CAA9228244.1"/>
    <property type="molecule type" value="Genomic_DNA"/>
</dbReference>
<evidence type="ECO:0000313" key="1">
    <source>
        <dbReference type="EMBL" id="CAA9228244.1"/>
    </source>
</evidence>
<reference evidence="1" key="1">
    <citation type="submission" date="2020-02" db="EMBL/GenBank/DDBJ databases">
        <authorList>
            <person name="Meier V. D."/>
        </authorList>
    </citation>
    <scope>NUCLEOTIDE SEQUENCE</scope>
    <source>
        <strain evidence="1">AVDCRST_MAG41</strain>
    </source>
</reference>
<name>A0A6J4HPD3_9ACTN</name>
<sequence length="48" mass="5155">VEVTGLVRVFDRSFLEEEYQVDLADPGLTGWAGDHVLVTNVVEPAGPG</sequence>
<proteinExistence type="predicted"/>
<protein>
    <submittedName>
        <fullName evidence="1">Uncharacterized protein</fullName>
    </submittedName>
</protein>
<organism evidence="1">
    <name type="scientific">uncultured Mycobacteriales bacterium</name>
    <dbReference type="NCBI Taxonomy" id="581187"/>
    <lineage>
        <taxon>Bacteria</taxon>
        <taxon>Bacillati</taxon>
        <taxon>Actinomycetota</taxon>
        <taxon>Actinomycetes</taxon>
        <taxon>Mycobacteriales</taxon>
        <taxon>environmental samples</taxon>
    </lineage>
</organism>